<feature type="compositionally biased region" description="Polar residues" evidence="1">
    <location>
        <begin position="270"/>
        <end position="287"/>
    </location>
</feature>
<dbReference type="CDD" id="cd02325">
    <property type="entry name" value="R3H"/>
    <property type="match status" value="1"/>
</dbReference>
<dbReference type="EMBL" id="CAJNDS010001480">
    <property type="protein sequence ID" value="CAE7261548.1"/>
    <property type="molecule type" value="Genomic_DNA"/>
</dbReference>
<protein>
    <recommendedName>
        <fullName evidence="2">R3H domain-containing protein</fullName>
    </recommendedName>
</protein>
<dbReference type="PROSITE" id="PS51061">
    <property type="entry name" value="R3H"/>
    <property type="match status" value="1"/>
</dbReference>
<dbReference type="Pfam" id="PF01424">
    <property type="entry name" value="R3H"/>
    <property type="match status" value="1"/>
</dbReference>
<dbReference type="Proteomes" id="UP000604046">
    <property type="component" value="Unassembled WGS sequence"/>
</dbReference>
<feature type="compositionally biased region" description="Basic and acidic residues" evidence="1">
    <location>
        <begin position="253"/>
        <end position="269"/>
    </location>
</feature>
<gene>
    <name evidence="3" type="ORF">SNAT2548_LOCUS13694</name>
</gene>
<organism evidence="3 4">
    <name type="scientific">Symbiodinium natans</name>
    <dbReference type="NCBI Taxonomy" id="878477"/>
    <lineage>
        <taxon>Eukaryota</taxon>
        <taxon>Sar</taxon>
        <taxon>Alveolata</taxon>
        <taxon>Dinophyceae</taxon>
        <taxon>Suessiales</taxon>
        <taxon>Symbiodiniaceae</taxon>
        <taxon>Symbiodinium</taxon>
    </lineage>
</organism>
<feature type="domain" description="R3H" evidence="2">
    <location>
        <begin position="31"/>
        <end position="94"/>
    </location>
</feature>
<evidence type="ECO:0000259" key="2">
    <source>
        <dbReference type="PROSITE" id="PS51061"/>
    </source>
</evidence>
<dbReference type="AlphaFoldDB" id="A0A812MMF7"/>
<dbReference type="OrthoDB" id="2359216at2759"/>
<accession>A0A812MMF7</accession>
<reference evidence="3" key="1">
    <citation type="submission" date="2021-02" db="EMBL/GenBank/DDBJ databases">
        <authorList>
            <person name="Dougan E. K."/>
            <person name="Rhodes N."/>
            <person name="Thang M."/>
            <person name="Chan C."/>
        </authorList>
    </citation>
    <scope>NUCLEOTIDE SEQUENCE</scope>
</reference>
<keyword evidence="4" id="KW-1185">Reference proteome</keyword>
<evidence type="ECO:0000256" key="1">
    <source>
        <dbReference type="SAM" id="MobiDB-lite"/>
    </source>
</evidence>
<dbReference type="InterPro" id="IPR001374">
    <property type="entry name" value="R3H_dom"/>
</dbReference>
<feature type="region of interest" description="Disordered" evidence="1">
    <location>
        <begin position="250"/>
        <end position="289"/>
    </location>
</feature>
<feature type="compositionally biased region" description="Basic and acidic residues" evidence="1">
    <location>
        <begin position="11"/>
        <end position="32"/>
    </location>
</feature>
<feature type="region of interest" description="Disordered" evidence="1">
    <location>
        <begin position="1"/>
        <end position="32"/>
    </location>
</feature>
<evidence type="ECO:0000313" key="4">
    <source>
        <dbReference type="Proteomes" id="UP000604046"/>
    </source>
</evidence>
<feature type="non-terminal residue" evidence="3">
    <location>
        <position position="1"/>
    </location>
</feature>
<evidence type="ECO:0000313" key="3">
    <source>
        <dbReference type="EMBL" id="CAE7261548.1"/>
    </source>
</evidence>
<name>A0A812MMF7_9DINO</name>
<dbReference type="GO" id="GO:0003676">
    <property type="term" value="F:nucleic acid binding"/>
    <property type="evidence" value="ECO:0007669"/>
    <property type="project" value="UniProtKB-UniRule"/>
</dbReference>
<feature type="compositionally biased region" description="Gly residues" evidence="1">
    <location>
        <begin position="1"/>
        <end position="10"/>
    </location>
</feature>
<dbReference type="InterPro" id="IPR036867">
    <property type="entry name" value="R3H_dom_sf"/>
</dbReference>
<sequence length="571" mass="63137">SHHGGGVGKGYKGDGKGKGKGKDFSSDQVPEDRRSELCDQLEAFLQGPDPHLEMPPTVTGLERKFLHEQAELRGLTTQSFGQGRERYICIFKQERSVEGPVAEEREGDAVEQASYTGVFLDTRSRGALLQFCASSVPGGVPHHWSQFCDHMTICVGALSNPKTEDYRSVADTVQKQIAKYREGQEFELKVVSVGKDDHVLAVGVIGCTSCNRNPHITVATAPGYPPNTSNNIKKWTMISADEQFTLTGVLRQHQQEGQKRRERARDDGKTASQQRPQRPEAKTSSWHGRSFKLRLHCEPGQSPTPEATSWFGLGERPETGQRNALMDGFSHEAAARFTFHQVGVTAGNELLNPSTLPPGVVMTAKVPVYTLEGALCFRPDAEWVREVDEGPGPEYFVDGADSEGSVFAFLPLEAGTHRPRPGGELLGQDAFYGIYYMERAGDKDTYGYWNQGDWPVYMIEGQLCRASDECNPPLQVHVEFDQYKFISLEFACKEDTILATARGMSGDLLLEVVLDRTETLRGLHKKVKQELYKQHPDTPAGICLTLTGAEGQLLSPPPPPSEPDQKLLDFL</sequence>
<dbReference type="SUPFAM" id="SSF82708">
    <property type="entry name" value="R3H domain"/>
    <property type="match status" value="1"/>
</dbReference>
<dbReference type="Gene3D" id="3.30.1370.50">
    <property type="entry name" value="R3H-like domain"/>
    <property type="match status" value="1"/>
</dbReference>
<comment type="caution">
    <text evidence="3">The sequence shown here is derived from an EMBL/GenBank/DDBJ whole genome shotgun (WGS) entry which is preliminary data.</text>
</comment>
<proteinExistence type="predicted"/>
<feature type="region of interest" description="Disordered" evidence="1">
    <location>
        <begin position="551"/>
        <end position="571"/>
    </location>
</feature>